<feature type="domain" description="Type II methyltransferase M.TaqI-like" evidence="6">
    <location>
        <begin position="481"/>
        <end position="793"/>
    </location>
</feature>
<evidence type="ECO:0000256" key="3">
    <source>
        <dbReference type="ARBA" id="ARBA00022679"/>
    </source>
</evidence>
<evidence type="ECO:0000313" key="7">
    <source>
        <dbReference type="EMBL" id="MBE9235499.1"/>
    </source>
</evidence>
<comment type="caution">
    <text evidence="7">The sequence shown here is derived from an EMBL/GenBank/DDBJ whole genome shotgun (WGS) entry which is preliminary data.</text>
</comment>
<dbReference type="RefSeq" id="WP_193942145.1">
    <property type="nucleotide sequence ID" value="NZ_JADEWB010000018.1"/>
</dbReference>
<dbReference type="InterPro" id="IPR011639">
    <property type="entry name" value="MethylTrfase_TaqI-like_dom"/>
</dbReference>
<keyword evidence="4" id="KW-0949">S-adenosyl-L-methionine</keyword>
<dbReference type="PROSITE" id="PS00092">
    <property type="entry name" value="N6_MTASE"/>
    <property type="match status" value="1"/>
</dbReference>
<keyword evidence="3" id="KW-0808">Transferase</keyword>
<evidence type="ECO:0000259" key="6">
    <source>
        <dbReference type="Pfam" id="PF07669"/>
    </source>
</evidence>
<dbReference type="GO" id="GO:0008168">
    <property type="term" value="F:methyltransferase activity"/>
    <property type="evidence" value="ECO:0007669"/>
    <property type="project" value="UniProtKB-KW"/>
</dbReference>
<sequence>MSLSQFRENITQLITTAETMLGSPRSGKPEENTKNSLIVPVLDALGYTSEYRTLEGAIRSLIGTTTWVDYLLRNEVGKHPKLLFEAKSLWDKNIWEANEKQVLDYIRNYSLDIGTQEPVLWIILSNFREWHILRLQDRKPFWSFTMEDLKNDPELLSTLYNCLVRENLSSNRLEAFYSEKSREELGAKFLADLKIWRIIIANGIKKSHPDLSLDQIREAAQIILNRFLLIRLLETFSREMPFNYLGRVYYNWQQTFPDLPFIEELRRAFRHTWVGYNTELFQPSWIDELSIDVEYLESIIVINAVPQQGILYPITGTLANYRSIYNYDFTTLTQDILGTAYEQFLAHQLILENDIIQILENQKTRKKEGIFYTPNYIVRRIVQQTLQPLVKPKIDQAIELLAAGELQQAYLVATSVLEITVLDPACGSGSFLLGAFDYLLTEIKRYNLGCQNAKIPANFDLFSHVAPQPIINPEEQILVKMLHGVDRDPQAVLLAKLSLWTRLLRARPGEYGRRNGSIYSHLPALTLNIRVGDSLVHSPANLQPFETQLAIVADLAKIARDNTQTEIERNQAVSNLETRITAINQEINPVLTAFFASDESINSVVNLIKNRDAEDNEIAEIRKLIIQENHSEQSLENGLKNWGLKNWTSGELARVKSELITLSTAVEEVVLKKPFNWELEFPHIFDPRLPKSARGFSAIIGNPPYFNVDATFGRGALELKWLKFAYSDIYTDKTDILFYFFRRGFDILQEDGYLSFIISRSFIQGDKSRSLREFICKNTKIINIIDFLGHQVFQAGIATCIMQLQRKNPQPEDSFTTFYVLDLDIVKNTFNTDDDCLNLTHGVTQVDIKQSDLDDNRWQISPYNHIFNVIDNQGVKLRELPECDLVEQGIQTGENKIFAPEQGFPSSFPNEKLYQIVKNSGILAYGFIPDNSQLLYIESSENFEDLSIAIQKYLLANRNKLESRAAYKEGSCEWYALHRSRRKDQHSHFRPKILCPYRATSNRFSVDLAGNLAGLTDTTAIFLRDIYCYDPEDLKLDQLYALVALLNSKVLEFRYTALGGLGKLTGKGIFEYFENQVGDLPIPSFNDETNNDDTKSDYQELVKLSREAHKIWQNRYQIITTYEDKAAKIPSKEVSLNEYHKLTGDYAIDIEWESANANAEGHLLALKIEPTANGYIIWGEVTDDEDWKEGDREWIEIANVNIRNSYLRRYLLARLIYLTEFDASFRRKQKLSREIGNLVNIAFDVIKVKRYDQDRFSNLRTLEVIANRVSQEVGRADLETVLLRQIEIRNQIDKIAYRMYKVEEYVNIIEKALKVVL</sequence>
<keyword evidence="8" id="KW-1185">Reference proteome</keyword>
<keyword evidence="2 7" id="KW-0489">Methyltransferase</keyword>
<dbReference type="InterPro" id="IPR002052">
    <property type="entry name" value="DNA_methylase_N6_adenine_CS"/>
</dbReference>
<dbReference type="EMBL" id="JADEWB010000018">
    <property type="protein sequence ID" value="MBE9235499.1"/>
    <property type="molecule type" value="Genomic_DNA"/>
</dbReference>
<dbReference type="PRINTS" id="PR00507">
    <property type="entry name" value="N12N6MTFRASE"/>
</dbReference>
<evidence type="ECO:0000313" key="8">
    <source>
        <dbReference type="Proteomes" id="UP000606776"/>
    </source>
</evidence>
<organism evidence="7 8">
    <name type="scientific">Sphaerospermopsis aphanizomenoides LEGE 00250</name>
    <dbReference type="NCBI Taxonomy" id="2777972"/>
    <lineage>
        <taxon>Bacteria</taxon>
        <taxon>Bacillati</taxon>
        <taxon>Cyanobacteriota</taxon>
        <taxon>Cyanophyceae</taxon>
        <taxon>Nostocales</taxon>
        <taxon>Aphanizomenonaceae</taxon>
        <taxon>Sphaerospermopsis</taxon>
        <taxon>Sphaerospermopsis aphanizomenoides</taxon>
    </lineage>
</organism>
<dbReference type="EC" id="2.1.1.72" evidence="1"/>
<proteinExistence type="predicted"/>
<evidence type="ECO:0000256" key="2">
    <source>
        <dbReference type="ARBA" id="ARBA00022603"/>
    </source>
</evidence>
<gene>
    <name evidence="7" type="ORF">IQ227_05460</name>
</gene>
<dbReference type="InterPro" id="IPR029063">
    <property type="entry name" value="SAM-dependent_MTases_sf"/>
</dbReference>
<dbReference type="SUPFAM" id="SSF53335">
    <property type="entry name" value="S-adenosyl-L-methionine-dependent methyltransferases"/>
    <property type="match status" value="1"/>
</dbReference>
<evidence type="ECO:0000256" key="1">
    <source>
        <dbReference type="ARBA" id="ARBA00011900"/>
    </source>
</evidence>
<name>A0ABR9VAI5_9CYAN</name>
<reference evidence="7 8" key="1">
    <citation type="submission" date="2020-10" db="EMBL/GenBank/DDBJ databases">
        <authorList>
            <person name="Castelo-Branco R."/>
            <person name="Eusebio N."/>
            <person name="Adriana R."/>
            <person name="Vieira A."/>
            <person name="Brugerolle De Fraissinette N."/>
            <person name="Rezende De Castro R."/>
            <person name="Schneider M.P."/>
            <person name="Vasconcelos V."/>
            <person name="Leao P.N."/>
        </authorList>
    </citation>
    <scope>NUCLEOTIDE SEQUENCE [LARGE SCALE GENOMIC DNA]</scope>
    <source>
        <strain evidence="7 8">LEGE 00250</strain>
    </source>
</reference>
<dbReference type="Pfam" id="PF07669">
    <property type="entry name" value="Eco57I"/>
    <property type="match status" value="1"/>
</dbReference>
<dbReference type="PANTHER" id="PTHR33841:SF1">
    <property type="entry name" value="DNA METHYLTRANSFERASE A"/>
    <property type="match status" value="1"/>
</dbReference>
<dbReference type="GO" id="GO:0032259">
    <property type="term" value="P:methylation"/>
    <property type="evidence" value="ECO:0007669"/>
    <property type="project" value="UniProtKB-KW"/>
</dbReference>
<protein>
    <recommendedName>
        <fullName evidence="1">site-specific DNA-methyltransferase (adenine-specific)</fullName>
        <ecNumber evidence="1">2.1.1.72</ecNumber>
    </recommendedName>
</protein>
<dbReference type="Proteomes" id="UP000606776">
    <property type="component" value="Unassembled WGS sequence"/>
</dbReference>
<comment type="catalytic activity">
    <reaction evidence="5">
        <text>a 2'-deoxyadenosine in DNA + S-adenosyl-L-methionine = an N(6)-methyl-2'-deoxyadenosine in DNA + S-adenosyl-L-homocysteine + H(+)</text>
        <dbReference type="Rhea" id="RHEA:15197"/>
        <dbReference type="Rhea" id="RHEA-COMP:12418"/>
        <dbReference type="Rhea" id="RHEA-COMP:12419"/>
        <dbReference type="ChEBI" id="CHEBI:15378"/>
        <dbReference type="ChEBI" id="CHEBI:57856"/>
        <dbReference type="ChEBI" id="CHEBI:59789"/>
        <dbReference type="ChEBI" id="CHEBI:90615"/>
        <dbReference type="ChEBI" id="CHEBI:90616"/>
        <dbReference type="EC" id="2.1.1.72"/>
    </reaction>
</comment>
<evidence type="ECO:0000256" key="4">
    <source>
        <dbReference type="ARBA" id="ARBA00022691"/>
    </source>
</evidence>
<dbReference type="Gene3D" id="3.40.50.150">
    <property type="entry name" value="Vaccinia Virus protein VP39"/>
    <property type="match status" value="1"/>
</dbReference>
<evidence type="ECO:0000256" key="5">
    <source>
        <dbReference type="ARBA" id="ARBA00047942"/>
    </source>
</evidence>
<accession>A0ABR9VAI5</accession>
<dbReference type="InterPro" id="IPR050953">
    <property type="entry name" value="N4_N6_ade-DNA_methylase"/>
</dbReference>
<dbReference type="PANTHER" id="PTHR33841">
    <property type="entry name" value="DNA METHYLTRANSFERASE YEEA-RELATED"/>
    <property type="match status" value="1"/>
</dbReference>